<comment type="caution">
    <text evidence="2">The sequence shown here is derived from an EMBL/GenBank/DDBJ whole genome shotgun (WGS) entry which is preliminary data.</text>
</comment>
<proteinExistence type="predicted"/>
<accession>A0A512C9F9</accession>
<keyword evidence="3" id="KW-1185">Reference proteome</keyword>
<organism evidence="2 3">
    <name type="scientific">Cyclobacterium qasimii</name>
    <dbReference type="NCBI Taxonomy" id="1350429"/>
    <lineage>
        <taxon>Bacteria</taxon>
        <taxon>Pseudomonadati</taxon>
        <taxon>Bacteroidota</taxon>
        <taxon>Cytophagia</taxon>
        <taxon>Cytophagales</taxon>
        <taxon>Cyclobacteriaceae</taxon>
        <taxon>Cyclobacterium</taxon>
    </lineage>
</organism>
<reference evidence="2 3" key="1">
    <citation type="submission" date="2019-07" db="EMBL/GenBank/DDBJ databases">
        <title>Whole genome shotgun sequence of Cyclobacterium qasimii NBRC 106168.</title>
        <authorList>
            <person name="Hosoyama A."/>
            <person name="Uohara A."/>
            <person name="Ohji S."/>
            <person name="Ichikawa N."/>
        </authorList>
    </citation>
    <scope>NUCLEOTIDE SEQUENCE [LARGE SCALE GENOMIC DNA]</scope>
    <source>
        <strain evidence="2 3">NBRC 106168</strain>
    </source>
</reference>
<keyword evidence="1" id="KW-0732">Signal</keyword>
<dbReference type="RefSeq" id="WP_146947408.1">
    <property type="nucleotide sequence ID" value="NZ_BJYV01000004.1"/>
</dbReference>
<feature type="chain" id="PRO_5022148714" description="Outer membrane protein beta-barrel domain-containing protein" evidence="1">
    <location>
        <begin position="22"/>
        <end position="147"/>
    </location>
</feature>
<evidence type="ECO:0000313" key="2">
    <source>
        <dbReference type="EMBL" id="GEO20848.1"/>
    </source>
</evidence>
<evidence type="ECO:0008006" key="4">
    <source>
        <dbReference type="Google" id="ProtNLM"/>
    </source>
</evidence>
<evidence type="ECO:0000313" key="3">
    <source>
        <dbReference type="Proteomes" id="UP000321301"/>
    </source>
</evidence>
<dbReference type="EMBL" id="BJYV01000004">
    <property type="protein sequence ID" value="GEO20848.1"/>
    <property type="molecule type" value="Genomic_DNA"/>
</dbReference>
<protein>
    <recommendedName>
        <fullName evidence="4">Outer membrane protein beta-barrel domain-containing protein</fullName>
    </recommendedName>
</protein>
<dbReference type="Proteomes" id="UP000321301">
    <property type="component" value="Unassembled WGS sequence"/>
</dbReference>
<gene>
    <name evidence="2" type="ORF">CQA01_13820</name>
</gene>
<evidence type="ECO:0000256" key="1">
    <source>
        <dbReference type="SAM" id="SignalP"/>
    </source>
</evidence>
<dbReference type="AlphaFoldDB" id="A0A512C9F9"/>
<feature type="signal peptide" evidence="1">
    <location>
        <begin position="1"/>
        <end position="21"/>
    </location>
</feature>
<name>A0A512C9F9_9BACT</name>
<sequence length="147" mass="16343">MKTKLSITAFFAILFMFSAFKGNAQVHVGLYHEGVLSHIGVGTDPEKKIFGEARVLAGGVINPFMGVEALGHYNFRQTDWYNLHGGLMLGYSEITDVQAGLPFGLSFKPIANHRQFSLLLEGTPMYGSYEFTFRALIGLRYTLSKEN</sequence>